<evidence type="ECO:0000256" key="2">
    <source>
        <dbReference type="SAM" id="SignalP"/>
    </source>
</evidence>
<organism evidence="3 4">
    <name type="scientific">Pseudonocardia yunnanensis</name>
    <dbReference type="NCBI Taxonomy" id="58107"/>
    <lineage>
        <taxon>Bacteria</taxon>
        <taxon>Bacillati</taxon>
        <taxon>Actinomycetota</taxon>
        <taxon>Actinomycetes</taxon>
        <taxon>Pseudonocardiales</taxon>
        <taxon>Pseudonocardiaceae</taxon>
        <taxon>Pseudonocardia</taxon>
    </lineage>
</organism>
<gene>
    <name evidence="3" type="ORF">ACFSJD_33430</name>
</gene>
<evidence type="ECO:0000256" key="1">
    <source>
        <dbReference type="SAM" id="MobiDB-lite"/>
    </source>
</evidence>
<comment type="caution">
    <text evidence="3">The sequence shown here is derived from an EMBL/GenBank/DDBJ whole genome shotgun (WGS) entry which is preliminary data.</text>
</comment>
<proteinExistence type="predicted"/>
<sequence>MTLSRRTCAAVSAAAISGSLVAGMAGSALAYDDLDCADFSYQEDAQAALVSGPAEPHRLDDGADGVACESLPNRQSESPVSDPEATAPETTPQIAPSRR</sequence>
<keyword evidence="2" id="KW-0732">Signal</keyword>
<protein>
    <recommendedName>
        <fullName evidence="5">Excalibur calcium-binding domain-containing protein</fullName>
    </recommendedName>
</protein>
<keyword evidence="4" id="KW-1185">Reference proteome</keyword>
<name>A0ABW4F854_9PSEU</name>
<feature type="signal peptide" evidence="2">
    <location>
        <begin position="1"/>
        <end position="30"/>
    </location>
</feature>
<feature type="region of interest" description="Disordered" evidence="1">
    <location>
        <begin position="50"/>
        <end position="99"/>
    </location>
</feature>
<evidence type="ECO:0008006" key="5">
    <source>
        <dbReference type="Google" id="ProtNLM"/>
    </source>
</evidence>
<reference evidence="4" key="1">
    <citation type="journal article" date="2019" name="Int. J. Syst. Evol. Microbiol.">
        <title>The Global Catalogue of Microorganisms (GCM) 10K type strain sequencing project: providing services to taxonomists for standard genome sequencing and annotation.</title>
        <authorList>
            <consortium name="The Broad Institute Genomics Platform"/>
            <consortium name="The Broad Institute Genome Sequencing Center for Infectious Disease"/>
            <person name="Wu L."/>
            <person name="Ma J."/>
        </authorList>
    </citation>
    <scope>NUCLEOTIDE SEQUENCE [LARGE SCALE GENOMIC DNA]</scope>
    <source>
        <strain evidence="4">CCM 7043</strain>
    </source>
</reference>
<dbReference type="Proteomes" id="UP001597114">
    <property type="component" value="Unassembled WGS sequence"/>
</dbReference>
<dbReference type="RefSeq" id="WP_344723802.1">
    <property type="nucleotide sequence ID" value="NZ_BAAAUS010000023.1"/>
</dbReference>
<feature type="chain" id="PRO_5046008135" description="Excalibur calcium-binding domain-containing protein" evidence="2">
    <location>
        <begin position="31"/>
        <end position="99"/>
    </location>
</feature>
<evidence type="ECO:0000313" key="4">
    <source>
        <dbReference type="Proteomes" id="UP001597114"/>
    </source>
</evidence>
<feature type="compositionally biased region" description="Polar residues" evidence="1">
    <location>
        <begin position="88"/>
        <end position="99"/>
    </location>
</feature>
<accession>A0ABW4F854</accession>
<evidence type="ECO:0000313" key="3">
    <source>
        <dbReference type="EMBL" id="MFD1522440.1"/>
    </source>
</evidence>
<dbReference type="EMBL" id="JBHUCO010000045">
    <property type="protein sequence ID" value="MFD1522440.1"/>
    <property type="molecule type" value="Genomic_DNA"/>
</dbReference>